<dbReference type="HOGENOM" id="CLU_3251849_0_0_0"/>
<accession>A0A068NRC8</accession>
<evidence type="ECO:0000313" key="2">
    <source>
        <dbReference type="EMBL" id="AIE86063.1"/>
    </source>
</evidence>
<feature type="compositionally biased region" description="Polar residues" evidence="1">
    <location>
        <begin position="1"/>
        <end position="10"/>
    </location>
</feature>
<dbReference type="EMBL" id="CP007139">
    <property type="protein sequence ID" value="AIE86063.1"/>
    <property type="molecule type" value="Genomic_DNA"/>
</dbReference>
<protein>
    <submittedName>
        <fullName evidence="2">Uncharacterized protein</fullName>
    </submittedName>
</protein>
<sequence length="42" mass="4744">MHPTENVTSRQKIDQIKADPNVPDGLKQIQVDTLSKDPMARK</sequence>
<feature type="region of interest" description="Disordered" evidence="1">
    <location>
        <begin position="1"/>
        <end position="42"/>
    </location>
</feature>
<keyword evidence="3" id="KW-1185">Reference proteome</keyword>
<dbReference type="Proteomes" id="UP000027982">
    <property type="component" value="Chromosome"/>
</dbReference>
<dbReference type="KEGG" id="fgi:OP10G_2695"/>
<proteinExistence type="predicted"/>
<organism evidence="2 3">
    <name type="scientific">Fimbriimonas ginsengisoli Gsoil 348</name>
    <dbReference type="NCBI Taxonomy" id="661478"/>
    <lineage>
        <taxon>Bacteria</taxon>
        <taxon>Bacillati</taxon>
        <taxon>Armatimonadota</taxon>
        <taxon>Fimbriimonadia</taxon>
        <taxon>Fimbriimonadales</taxon>
        <taxon>Fimbriimonadaceae</taxon>
        <taxon>Fimbriimonas</taxon>
    </lineage>
</organism>
<gene>
    <name evidence="2" type="ORF">OP10G_2695</name>
</gene>
<evidence type="ECO:0000256" key="1">
    <source>
        <dbReference type="SAM" id="MobiDB-lite"/>
    </source>
</evidence>
<evidence type="ECO:0000313" key="3">
    <source>
        <dbReference type="Proteomes" id="UP000027982"/>
    </source>
</evidence>
<name>A0A068NRC8_FIMGI</name>
<reference evidence="2 3" key="1">
    <citation type="journal article" date="2014" name="PLoS ONE">
        <title>The first complete genome sequence of the class fimbriimonadia in the phylum armatimonadetes.</title>
        <authorList>
            <person name="Hu Z.Y."/>
            <person name="Wang Y.Z."/>
            <person name="Im W.T."/>
            <person name="Wang S.Y."/>
            <person name="Zhao G.P."/>
            <person name="Zheng H.J."/>
            <person name="Quan Z.X."/>
        </authorList>
    </citation>
    <scope>NUCLEOTIDE SEQUENCE [LARGE SCALE GENOMIC DNA]</scope>
    <source>
        <strain evidence="2">Gsoil 348</strain>
    </source>
</reference>
<dbReference type="AlphaFoldDB" id="A0A068NRC8"/>